<organism evidence="1 2">
    <name type="scientific">Dendrothele bispora (strain CBS 962.96)</name>
    <dbReference type="NCBI Taxonomy" id="1314807"/>
    <lineage>
        <taxon>Eukaryota</taxon>
        <taxon>Fungi</taxon>
        <taxon>Dikarya</taxon>
        <taxon>Basidiomycota</taxon>
        <taxon>Agaricomycotina</taxon>
        <taxon>Agaricomycetes</taxon>
        <taxon>Agaricomycetidae</taxon>
        <taxon>Agaricales</taxon>
        <taxon>Agaricales incertae sedis</taxon>
        <taxon>Dendrothele</taxon>
    </lineage>
</organism>
<protein>
    <submittedName>
        <fullName evidence="1">Uncharacterized protein</fullName>
    </submittedName>
</protein>
<dbReference type="Proteomes" id="UP000297245">
    <property type="component" value="Unassembled WGS sequence"/>
</dbReference>
<sequence length="176" mass="19274">MHSVVPPARVAVVNPLFPQTPVIFSFHHVPPQHSRYPRLTNTVLSSAFAQHHLDNTDTISLTIKVNPSRAVTFTVEILTSHYCPPGSQLILGRDVQAACIQSSEPDLPNPRQQSSSQLSATAIRENPGAAENFLSYANDIENSVTFGTTLPPTQSPPLIHQLLLPLNQTPALRRTF</sequence>
<dbReference type="EMBL" id="ML179241">
    <property type="protein sequence ID" value="THU93728.1"/>
    <property type="molecule type" value="Genomic_DNA"/>
</dbReference>
<evidence type="ECO:0000313" key="2">
    <source>
        <dbReference type="Proteomes" id="UP000297245"/>
    </source>
</evidence>
<dbReference type="AlphaFoldDB" id="A0A4S8LX56"/>
<reference evidence="1 2" key="1">
    <citation type="journal article" date="2019" name="Nat. Ecol. Evol.">
        <title>Megaphylogeny resolves global patterns of mushroom evolution.</title>
        <authorList>
            <person name="Varga T."/>
            <person name="Krizsan K."/>
            <person name="Foldi C."/>
            <person name="Dima B."/>
            <person name="Sanchez-Garcia M."/>
            <person name="Sanchez-Ramirez S."/>
            <person name="Szollosi G.J."/>
            <person name="Szarkandi J.G."/>
            <person name="Papp V."/>
            <person name="Albert L."/>
            <person name="Andreopoulos W."/>
            <person name="Angelini C."/>
            <person name="Antonin V."/>
            <person name="Barry K.W."/>
            <person name="Bougher N.L."/>
            <person name="Buchanan P."/>
            <person name="Buyck B."/>
            <person name="Bense V."/>
            <person name="Catcheside P."/>
            <person name="Chovatia M."/>
            <person name="Cooper J."/>
            <person name="Damon W."/>
            <person name="Desjardin D."/>
            <person name="Finy P."/>
            <person name="Geml J."/>
            <person name="Haridas S."/>
            <person name="Hughes K."/>
            <person name="Justo A."/>
            <person name="Karasinski D."/>
            <person name="Kautmanova I."/>
            <person name="Kiss B."/>
            <person name="Kocsube S."/>
            <person name="Kotiranta H."/>
            <person name="LaButti K.M."/>
            <person name="Lechner B.E."/>
            <person name="Liimatainen K."/>
            <person name="Lipzen A."/>
            <person name="Lukacs Z."/>
            <person name="Mihaltcheva S."/>
            <person name="Morgado L.N."/>
            <person name="Niskanen T."/>
            <person name="Noordeloos M.E."/>
            <person name="Ohm R.A."/>
            <person name="Ortiz-Santana B."/>
            <person name="Ovrebo C."/>
            <person name="Racz N."/>
            <person name="Riley R."/>
            <person name="Savchenko A."/>
            <person name="Shiryaev A."/>
            <person name="Soop K."/>
            <person name="Spirin V."/>
            <person name="Szebenyi C."/>
            <person name="Tomsovsky M."/>
            <person name="Tulloss R.E."/>
            <person name="Uehling J."/>
            <person name="Grigoriev I.V."/>
            <person name="Vagvolgyi C."/>
            <person name="Papp T."/>
            <person name="Martin F.M."/>
            <person name="Miettinen O."/>
            <person name="Hibbett D.S."/>
            <person name="Nagy L.G."/>
        </authorList>
    </citation>
    <scope>NUCLEOTIDE SEQUENCE [LARGE SCALE GENOMIC DNA]</scope>
    <source>
        <strain evidence="1 2">CBS 962.96</strain>
    </source>
</reference>
<keyword evidence="2" id="KW-1185">Reference proteome</keyword>
<proteinExistence type="predicted"/>
<name>A0A4S8LX56_DENBC</name>
<accession>A0A4S8LX56</accession>
<evidence type="ECO:0000313" key="1">
    <source>
        <dbReference type="EMBL" id="THU93728.1"/>
    </source>
</evidence>
<gene>
    <name evidence="1" type="ORF">K435DRAFT_861235</name>
</gene>